<evidence type="ECO:0000256" key="18">
    <source>
        <dbReference type="SAM" id="MobiDB-lite"/>
    </source>
</evidence>
<feature type="transmembrane region" description="Helical" evidence="19">
    <location>
        <begin position="263"/>
        <end position="283"/>
    </location>
</feature>
<dbReference type="GO" id="GO:0031966">
    <property type="term" value="C:mitochondrial membrane"/>
    <property type="evidence" value="ECO:0007669"/>
    <property type="project" value="UniProtKB-SubCell"/>
</dbReference>
<sequence length="336" mass="37280">MRVHTPQTACASLLSLLVPSFTSALGFDCSNIRVDNIGFDLSPLGGVHEISHFVEFEDHSVNTTYVLNICNILKGASRRGNLNCGTSKNSLLFSLLPFHYGALANALDTIEEKDLPIAGLDPLGGGSKDPEVTRLKTQDPSTEGIRVKLSGGQIKDDDSKRSKPASAVIEFQCDPDRTGLEGLKNDDDIDEQETKNKMSRDGNGDDGDSDSDPKEDKTRSLQYKSFDLIDDKSYVLRLDWKTKYACENYKRENPAESTGSGHWGLFTWLIIIIFLSVAAYLIFGSWLNYNRYGARGWDLLPHADTIRDFPYIFQDWIRRVINTLQGPGARGGYAAV</sequence>
<keyword evidence="16" id="KW-1015">Disulfide bond</keyword>
<dbReference type="GO" id="GO:0000139">
    <property type="term" value="C:Golgi membrane"/>
    <property type="evidence" value="ECO:0007669"/>
    <property type="project" value="UniProtKB-SubCell"/>
</dbReference>
<dbReference type="RefSeq" id="XP_020124519.1">
    <property type="nucleotide sequence ID" value="XM_020259880.1"/>
</dbReference>
<evidence type="ECO:0000256" key="13">
    <source>
        <dbReference type="ARBA" id="ARBA00023034"/>
    </source>
</evidence>
<dbReference type="Pfam" id="PF09451">
    <property type="entry name" value="ATG27"/>
    <property type="match status" value="1"/>
</dbReference>
<feature type="compositionally biased region" description="Basic and acidic residues" evidence="18">
    <location>
        <begin position="174"/>
        <end position="203"/>
    </location>
</feature>
<evidence type="ECO:0000256" key="16">
    <source>
        <dbReference type="ARBA" id="ARBA00023157"/>
    </source>
</evidence>
<dbReference type="GO" id="GO:0006914">
    <property type="term" value="P:autophagy"/>
    <property type="evidence" value="ECO:0007669"/>
    <property type="project" value="UniProtKB-KW"/>
</dbReference>
<evidence type="ECO:0000256" key="9">
    <source>
        <dbReference type="ARBA" id="ARBA00022729"/>
    </source>
</evidence>
<keyword evidence="11 19" id="KW-1133">Transmembrane helix</keyword>
<evidence type="ECO:0000256" key="19">
    <source>
        <dbReference type="SAM" id="Phobius"/>
    </source>
</evidence>
<dbReference type="Gene3D" id="2.70.130.10">
    <property type="entry name" value="Mannose-6-phosphate receptor binding domain"/>
    <property type="match status" value="1"/>
</dbReference>
<keyword evidence="17" id="KW-0968">Cytoplasmic vesicle</keyword>
<evidence type="ECO:0000256" key="17">
    <source>
        <dbReference type="ARBA" id="ARBA00023329"/>
    </source>
</evidence>
<keyword evidence="12" id="KW-0072">Autophagy</keyword>
<keyword evidence="13" id="KW-0333">Golgi apparatus</keyword>
<dbReference type="PROSITE" id="PS51914">
    <property type="entry name" value="MRH"/>
    <property type="match status" value="1"/>
</dbReference>
<evidence type="ECO:0000259" key="21">
    <source>
        <dbReference type="PROSITE" id="PS51914"/>
    </source>
</evidence>
<dbReference type="GO" id="GO:0034045">
    <property type="term" value="C:phagophore assembly site membrane"/>
    <property type="evidence" value="ECO:0007669"/>
    <property type="project" value="UniProtKB-SubCell"/>
</dbReference>
<comment type="similarity">
    <text evidence="5">Belongs to the ATG27 family.</text>
</comment>
<evidence type="ECO:0000256" key="7">
    <source>
        <dbReference type="ARBA" id="ARBA00022448"/>
    </source>
</evidence>
<keyword evidence="9 20" id="KW-0732">Signal</keyword>
<feature type="region of interest" description="Disordered" evidence="18">
    <location>
        <begin position="121"/>
        <end position="219"/>
    </location>
</feature>
<evidence type="ECO:0000256" key="14">
    <source>
        <dbReference type="ARBA" id="ARBA00023128"/>
    </source>
</evidence>
<evidence type="ECO:0000256" key="11">
    <source>
        <dbReference type="ARBA" id="ARBA00022989"/>
    </source>
</evidence>
<evidence type="ECO:0000256" key="15">
    <source>
        <dbReference type="ARBA" id="ARBA00023136"/>
    </source>
</evidence>
<dbReference type="OrthoDB" id="29460at2759"/>
<keyword evidence="14" id="KW-0496">Mitochondrion</keyword>
<dbReference type="InterPro" id="IPR018939">
    <property type="entry name" value="Autophagy-rel_prot_27"/>
</dbReference>
<evidence type="ECO:0000256" key="4">
    <source>
        <dbReference type="ARBA" id="ARBA00004614"/>
    </source>
</evidence>
<dbReference type="InterPro" id="IPR009011">
    <property type="entry name" value="Man6P_isomerase_rcpt-bd_dom_sf"/>
</dbReference>
<evidence type="ECO:0000256" key="10">
    <source>
        <dbReference type="ARBA" id="ARBA00022927"/>
    </source>
</evidence>
<dbReference type="GO" id="GO:0030659">
    <property type="term" value="C:cytoplasmic vesicle membrane"/>
    <property type="evidence" value="ECO:0007669"/>
    <property type="project" value="UniProtKB-SubCell"/>
</dbReference>
<name>A0A225B3V0_TALAT</name>
<keyword evidence="8 19" id="KW-0812">Transmembrane</keyword>
<keyword evidence="10" id="KW-0653">Protein transport</keyword>
<dbReference type="PANTHER" id="PTHR15071:SF13">
    <property type="entry name" value="AUTOPHAGY-RELATED PROTEIN 27"/>
    <property type="match status" value="1"/>
</dbReference>
<feature type="chain" id="PRO_5012443272" description="Autophagy-related protein 27" evidence="20">
    <location>
        <begin position="25"/>
        <end position="336"/>
    </location>
</feature>
<evidence type="ECO:0000256" key="20">
    <source>
        <dbReference type="SAM" id="SignalP"/>
    </source>
</evidence>
<comment type="caution">
    <text evidence="22">The sequence shown here is derived from an EMBL/GenBank/DDBJ whole genome shotgun (WGS) entry which is preliminary data.</text>
</comment>
<evidence type="ECO:0000256" key="3">
    <source>
        <dbReference type="ARBA" id="ARBA00004472"/>
    </source>
</evidence>
<dbReference type="GeneID" id="31000882"/>
<evidence type="ECO:0000256" key="12">
    <source>
        <dbReference type="ARBA" id="ARBA00023006"/>
    </source>
</evidence>
<keyword evidence="15 19" id="KW-0472">Membrane</keyword>
<feature type="compositionally biased region" description="Basic and acidic residues" evidence="18">
    <location>
        <begin position="128"/>
        <end position="137"/>
    </location>
</feature>
<feature type="domain" description="MRH" evidence="21">
    <location>
        <begin position="27"/>
        <end position="248"/>
    </location>
</feature>
<organism evidence="22 23">
    <name type="scientific">Talaromyces atroroseus</name>
    <dbReference type="NCBI Taxonomy" id="1441469"/>
    <lineage>
        <taxon>Eukaryota</taxon>
        <taxon>Fungi</taxon>
        <taxon>Dikarya</taxon>
        <taxon>Ascomycota</taxon>
        <taxon>Pezizomycotina</taxon>
        <taxon>Eurotiomycetes</taxon>
        <taxon>Eurotiomycetidae</taxon>
        <taxon>Eurotiales</taxon>
        <taxon>Trichocomaceae</taxon>
        <taxon>Talaromyces</taxon>
        <taxon>Talaromyces sect. Trachyspermi</taxon>
    </lineage>
</organism>
<keyword evidence="23" id="KW-1185">Reference proteome</keyword>
<feature type="signal peptide" evidence="20">
    <location>
        <begin position="1"/>
        <end position="24"/>
    </location>
</feature>
<dbReference type="PANTHER" id="PTHR15071">
    <property type="entry name" value="MANNOSE-6-PHOSPHATE RECEPTOR FAMILY MEMBER"/>
    <property type="match status" value="1"/>
</dbReference>
<comment type="subcellular location">
    <subcellularLocation>
        <location evidence="2">Cytoplasmic vesicle membrane</location>
        <topology evidence="2">Single-pass type I membrane protein</topology>
    </subcellularLocation>
    <subcellularLocation>
        <location evidence="4">Golgi apparatus membrane</location>
        <topology evidence="4">Single-pass type I membrane protein</topology>
    </subcellularLocation>
    <subcellularLocation>
        <location evidence="1">Mitochondrion membrane</location>
        <topology evidence="1">Single-pass membrane protein</topology>
    </subcellularLocation>
    <subcellularLocation>
        <location evidence="3">Preautophagosomal structure membrane</location>
        <topology evidence="3">Single-pass type I membrane protein</topology>
    </subcellularLocation>
</comment>
<gene>
    <name evidence="22" type="ORF">UA08_01127</name>
</gene>
<dbReference type="STRING" id="1441469.A0A225B3V0"/>
<protein>
    <recommendedName>
        <fullName evidence="6">Autophagy-related protein 27</fullName>
    </recommendedName>
</protein>
<dbReference type="InterPro" id="IPR044865">
    <property type="entry name" value="MRH_dom"/>
</dbReference>
<evidence type="ECO:0000256" key="6">
    <source>
        <dbReference type="ARBA" id="ARBA00013776"/>
    </source>
</evidence>
<reference evidence="22 23" key="1">
    <citation type="submission" date="2015-06" db="EMBL/GenBank/DDBJ databases">
        <title>Talaromyces atroroseus IBT 11181 draft genome.</title>
        <authorList>
            <person name="Rasmussen K.B."/>
            <person name="Rasmussen S."/>
            <person name="Petersen B."/>
            <person name="Sicheritz-Ponten T."/>
            <person name="Mortensen U.H."/>
            <person name="Thrane U."/>
        </authorList>
    </citation>
    <scope>NUCLEOTIDE SEQUENCE [LARGE SCALE GENOMIC DNA]</scope>
    <source>
        <strain evidence="22 23">IBT 11181</strain>
    </source>
</reference>
<dbReference type="Proteomes" id="UP000214365">
    <property type="component" value="Unassembled WGS sequence"/>
</dbReference>
<proteinExistence type="inferred from homology"/>
<dbReference type="GO" id="GO:0015031">
    <property type="term" value="P:protein transport"/>
    <property type="evidence" value="ECO:0007669"/>
    <property type="project" value="UniProtKB-KW"/>
</dbReference>
<evidence type="ECO:0000256" key="1">
    <source>
        <dbReference type="ARBA" id="ARBA00004304"/>
    </source>
</evidence>
<dbReference type="SUPFAM" id="SSF50911">
    <property type="entry name" value="Mannose 6-phosphate receptor domain"/>
    <property type="match status" value="1"/>
</dbReference>
<accession>A0A225B3V0</accession>
<evidence type="ECO:0000256" key="2">
    <source>
        <dbReference type="ARBA" id="ARBA00004358"/>
    </source>
</evidence>
<evidence type="ECO:0000256" key="8">
    <source>
        <dbReference type="ARBA" id="ARBA00022692"/>
    </source>
</evidence>
<dbReference type="EMBL" id="LFMY01000001">
    <property type="protein sequence ID" value="OKL64398.1"/>
    <property type="molecule type" value="Genomic_DNA"/>
</dbReference>
<evidence type="ECO:0000313" key="23">
    <source>
        <dbReference type="Proteomes" id="UP000214365"/>
    </source>
</evidence>
<keyword evidence="7" id="KW-0813">Transport</keyword>
<evidence type="ECO:0000256" key="5">
    <source>
        <dbReference type="ARBA" id="ARBA00005363"/>
    </source>
</evidence>
<evidence type="ECO:0000313" key="22">
    <source>
        <dbReference type="EMBL" id="OKL64398.1"/>
    </source>
</evidence>
<dbReference type="AlphaFoldDB" id="A0A225B3V0"/>